<feature type="domain" description="Outer membrane lipoprotein BamD-like" evidence="3">
    <location>
        <begin position="136"/>
        <end position="256"/>
    </location>
</feature>
<comment type="function">
    <text evidence="2">Mediates coordination of peptidoglycan synthesis and outer membrane constriction during cell division.</text>
</comment>
<dbReference type="InterPro" id="IPR039565">
    <property type="entry name" value="BamD-like"/>
</dbReference>
<dbReference type="NCBIfam" id="TIGR02795">
    <property type="entry name" value="tol_pal_ybgF"/>
    <property type="match status" value="1"/>
</dbReference>
<dbReference type="GO" id="GO:0030288">
    <property type="term" value="C:outer membrane-bounded periplasmic space"/>
    <property type="evidence" value="ECO:0007669"/>
    <property type="project" value="UniProtKB-UniRule"/>
</dbReference>
<evidence type="ECO:0000259" key="3">
    <source>
        <dbReference type="Pfam" id="PF13525"/>
    </source>
</evidence>
<name>A0A931NDU1_9BURK</name>
<keyword evidence="5" id="KW-1185">Reference proteome</keyword>
<dbReference type="RefSeq" id="WP_198100188.1">
    <property type="nucleotide sequence ID" value="NZ_JAEDAL010000002.1"/>
</dbReference>
<sequence precursor="true">MNLRASTFALTIALALAGFGGAAQAALFSDDEARKAILDLRAKVAQLEEAQKKQGAEQDEQLATLRRSLMDLINQNQMLRSELARLQGANEQLVRDLADTQRRLADQLQSFDGRLKPLEPQKISLDGKEFKVEPEEQRQYEAAMGLLRRGDFDDASKAFEFFLKRYSVSGYTDIVRFWLGNAQYGQRAYKEAMGTFREFLKGSPQHPRVAEALLAVANCQAETKDIKGARKTLDDLIKAHPGTEAAQAAKERRASLK</sequence>
<feature type="chain" id="PRO_5038203869" description="Cell division coordinator CpoB" evidence="2">
    <location>
        <begin position="26"/>
        <end position="257"/>
    </location>
</feature>
<feature type="coiled-coil region" evidence="2">
    <location>
        <begin position="30"/>
        <end position="110"/>
    </location>
</feature>
<reference evidence="4" key="1">
    <citation type="submission" date="2020-12" db="EMBL/GenBank/DDBJ databases">
        <title>The genome sequence of Inhella sp. 4Y17.</title>
        <authorList>
            <person name="Liu Y."/>
        </authorList>
    </citation>
    <scope>NUCLEOTIDE SEQUENCE</scope>
    <source>
        <strain evidence="4">4Y10</strain>
    </source>
</reference>
<dbReference type="GO" id="GO:0043093">
    <property type="term" value="P:FtsZ-dependent cytokinesis"/>
    <property type="evidence" value="ECO:0007669"/>
    <property type="project" value="UniProtKB-UniRule"/>
</dbReference>
<dbReference type="EMBL" id="JAEDAL010000002">
    <property type="protein sequence ID" value="MBH9552590.1"/>
    <property type="molecule type" value="Genomic_DNA"/>
</dbReference>
<dbReference type="Proteomes" id="UP000620139">
    <property type="component" value="Unassembled WGS sequence"/>
</dbReference>
<keyword evidence="2" id="KW-0131">Cell cycle</keyword>
<dbReference type="Pfam" id="PF13525">
    <property type="entry name" value="YfiO"/>
    <property type="match status" value="1"/>
</dbReference>
<protein>
    <recommendedName>
        <fullName evidence="2">Cell division coordinator CpoB</fullName>
    </recommendedName>
</protein>
<feature type="signal peptide" evidence="2">
    <location>
        <begin position="1"/>
        <end position="25"/>
    </location>
</feature>
<dbReference type="SUPFAM" id="SSF48452">
    <property type="entry name" value="TPR-like"/>
    <property type="match status" value="1"/>
</dbReference>
<dbReference type="HAMAP" id="MF_02066">
    <property type="entry name" value="CpoB"/>
    <property type="match status" value="1"/>
</dbReference>
<proteinExistence type="inferred from homology"/>
<dbReference type="Gene3D" id="1.25.40.10">
    <property type="entry name" value="Tetratricopeptide repeat domain"/>
    <property type="match status" value="1"/>
</dbReference>
<dbReference type="InterPro" id="IPR034706">
    <property type="entry name" value="CpoB"/>
</dbReference>
<keyword evidence="2" id="KW-0132">Cell division</keyword>
<accession>A0A931NDU1</accession>
<keyword evidence="1 2" id="KW-0732">Signal</keyword>
<keyword evidence="2" id="KW-0574">Periplasm</keyword>
<evidence type="ECO:0000256" key="2">
    <source>
        <dbReference type="HAMAP-Rule" id="MF_02066"/>
    </source>
</evidence>
<dbReference type="AlphaFoldDB" id="A0A931NDU1"/>
<gene>
    <name evidence="4" type="primary">ybgF</name>
    <name evidence="2" type="synonym">cpoB</name>
    <name evidence="4" type="ORF">I7X43_06955</name>
</gene>
<comment type="similarity">
    <text evidence="2">Belongs to the CpoB family.</text>
</comment>
<comment type="caution">
    <text evidence="4">The sequence shown here is derived from an EMBL/GenBank/DDBJ whole genome shotgun (WGS) entry which is preliminary data.</text>
</comment>
<comment type="subcellular location">
    <subcellularLocation>
        <location evidence="2">Periplasm</location>
    </subcellularLocation>
</comment>
<dbReference type="InterPro" id="IPR014162">
    <property type="entry name" value="CpoB_C"/>
</dbReference>
<evidence type="ECO:0000313" key="4">
    <source>
        <dbReference type="EMBL" id="MBH9552590.1"/>
    </source>
</evidence>
<evidence type="ECO:0000256" key="1">
    <source>
        <dbReference type="ARBA" id="ARBA00022729"/>
    </source>
</evidence>
<organism evidence="4 5">
    <name type="scientific">Inhella gelatinilytica</name>
    <dbReference type="NCBI Taxonomy" id="2795030"/>
    <lineage>
        <taxon>Bacteria</taxon>
        <taxon>Pseudomonadati</taxon>
        <taxon>Pseudomonadota</taxon>
        <taxon>Betaproteobacteria</taxon>
        <taxon>Burkholderiales</taxon>
        <taxon>Sphaerotilaceae</taxon>
        <taxon>Inhella</taxon>
    </lineage>
</organism>
<evidence type="ECO:0000313" key="5">
    <source>
        <dbReference type="Proteomes" id="UP000620139"/>
    </source>
</evidence>
<keyword evidence="2" id="KW-0175">Coiled coil</keyword>
<dbReference type="InterPro" id="IPR011990">
    <property type="entry name" value="TPR-like_helical_dom_sf"/>
</dbReference>